<sequence>MAETADWPYDADRDDPLTKLRIPVVGSPWPRWHYIVAFDSGRLDDEQQHRPTDREARMLASFLEEYIHHWYNATWQYKLAERPFDVDGGANGVVFRKWGEGDWGFRRRTWSQGPTYVPTHPRIRGGKSPGPLTLVQVMDRIHTIGDEPMKRWTDWKAAHPEVFGEDNHGA</sequence>
<reference evidence="2" key="1">
    <citation type="journal article" date="2019" name="Int. J. Syst. Evol. Microbiol.">
        <title>The Global Catalogue of Microorganisms (GCM) 10K type strain sequencing project: providing services to taxonomists for standard genome sequencing and annotation.</title>
        <authorList>
            <consortium name="The Broad Institute Genomics Platform"/>
            <consortium name="The Broad Institute Genome Sequencing Center for Infectious Disease"/>
            <person name="Wu L."/>
            <person name="Ma J."/>
        </authorList>
    </citation>
    <scope>NUCLEOTIDE SEQUENCE [LARGE SCALE GENOMIC DNA]</scope>
    <source>
        <strain evidence="2">TBRC 1276</strain>
    </source>
</reference>
<accession>A0ABV8FXV7</accession>
<dbReference type="EMBL" id="JBHSBI010000002">
    <property type="protein sequence ID" value="MFC4006587.1"/>
    <property type="molecule type" value="Genomic_DNA"/>
</dbReference>
<keyword evidence="2" id="KW-1185">Reference proteome</keyword>
<evidence type="ECO:0000313" key="2">
    <source>
        <dbReference type="Proteomes" id="UP001595851"/>
    </source>
</evidence>
<dbReference type="RefSeq" id="WP_379526727.1">
    <property type="nucleotide sequence ID" value="NZ_JBHSBI010000002.1"/>
</dbReference>
<evidence type="ECO:0000313" key="1">
    <source>
        <dbReference type="EMBL" id="MFC4006587.1"/>
    </source>
</evidence>
<name>A0ABV8FXV7_9ACTN</name>
<gene>
    <name evidence="1" type="ORF">ACFOY2_05100</name>
</gene>
<comment type="caution">
    <text evidence="1">The sequence shown here is derived from an EMBL/GenBank/DDBJ whole genome shotgun (WGS) entry which is preliminary data.</text>
</comment>
<protein>
    <submittedName>
        <fullName evidence="1">Uncharacterized protein</fullName>
    </submittedName>
</protein>
<dbReference type="Proteomes" id="UP001595851">
    <property type="component" value="Unassembled WGS sequence"/>
</dbReference>
<proteinExistence type="predicted"/>
<organism evidence="1 2">
    <name type="scientific">Nonomuraea purpurea</name>
    <dbReference type="NCBI Taxonomy" id="1849276"/>
    <lineage>
        <taxon>Bacteria</taxon>
        <taxon>Bacillati</taxon>
        <taxon>Actinomycetota</taxon>
        <taxon>Actinomycetes</taxon>
        <taxon>Streptosporangiales</taxon>
        <taxon>Streptosporangiaceae</taxon>
        <taxon>Nonomuraea</taxon>
    </lineage>
</organism>